<evidence type="ECO:0000256" key="6">
    <source>
        <dbReference type="ARBA" id="ARBA00022692"/>
    </source>
</evidence>
<feature type="domain" description="General secretion pathway GspH" evidence="11">
    <location>
        <begin position="35"/>
        <end position="129"/>
    </location>
</feature>
<evidence type="ECO:0000256" key="4">
    <source>
        <dbReference type="ARBA" id="ARBA00022481"/>
    </source>
</evidence>
<dbReference type="Proteomes" id="UP000077857">
    <property type="component" value="Unassembled WGS sequence"/>
</dbReference>
<keyword evidence="5" id="KW-0997">Cell inner membrane</keyword>
<dbReference type="GO" id="GO:0015627">
    <property type="term" value="C:type II protein secretion system complex"/>
    <property type="evidence" value="ECO:0007669"/>
    <property type="project" value="InterPro"/>
</dbReference>
<organism evidence="12 13">
    <name type="scientific">Methylomonas koyamae</name>
    <dbReference type="NCBI Taxonomy" id="702114"/>
    <lineage>
        <taxon>Bacteria</taxon>
        <taxon>Pseudomonadati</taxon>
        <taxon>Pseudomonadota</taxon>
        <taxon>Gammaproteobacteria</taxon>
        <taxon>Methylococcales</taxon>
        <taxon>Methylococcaceae</taxon>
        <taxon>Methylomonas</taxon>
    </lineage>
</organism>
<comment type="caution">
    <text evidence="12">The sequence shown here is derived from an EMBL/GenBank/DDBJ whole genome shotgun (WGS) entry which is preliminary data.</text>
</comment>
<reference evidence="12 13" key="1">
    <citation type="submission" date="2016-03" db="EMBL/GenBank/DDBJ databases">
        <authorList>
            <person name="Ploux O."/>
        </authorList>
    </citation>
    <scope>NUCLEOTIDE SEQUENCE [LARGE SCALE GENOMIC DNA]</scope>
    <source>
        <strain evidence="12 13">R-45378</strain>
    </source>
</reference>
<name>A0A177MW75_9GAMM</name>
<evidence type="ECO:0000256" key="9">
    <source>
        <dbReference type="ARBA" id="ARBA00025772"/>
    </source>
</evidence>
<gene>
    <name evidence="12" type="ORF">A1507_22145</name>
</gene>
<evidence type="ECO:0000313" key="12">
    <source>
        <dbReference type="EMBL" id="OAI09871.1"/>
    </source>
</evidence>
<keyword evidence="6" id="KW-0812">Transmembrane</keyword>
<dbReference type="AlphaFoldDB" id="A0A177MW75"/>
<proteinExistence type="inferred from homology"/>
<keyword evidence="4" id="KW-0488">Methylation</keyword>
<evidence type="ECO:0000256" key="3">
    <source>
        <dbReference type="ARBA" id="ARBA00022475"/>
    </source>
</evidence>
<evidence type="ECO:0000256" key="1">
    <source>
        <dbReference type="ARBA" id="ARBA00004377"/>
    </source>
</evidence>
<keyword evidence="3" id="KW-1003">Cell membrane</keyword>
<dbReference type="GO" id="GO:0015628">
    <property type="term" value="P:protein secretion by the type II secretion system"/>
    <property type="evidence" value="ECO:0007669"/>
    <property type="project" value="InterPro"/>
</dbReference>
<dbReference type="Pfam" id="PF12019">
    <property type="entry name" value="GspH"/>
    <property type="match status" value="1"/>
</dbReference>
<keyword evidence="8" id="KW-0472">Membrane</keyword>
<dbReference type="EMBL" id="LUUJ01000144">
    <property type="protein sequence ID" value="OAI09871.1"/>
    <property type="molecule type" value="Genomic_DNA"/>
</dbReference>
<protein>
    <recommendedName>
        <fullName evidence="2">Type II secretion system protein H</fullName>
    </recommendedName>
    <alternativeName>
        <fullName evidence="10">General secretion pathway protein H</fullName>
    </alternativeName>
</protein>
<dbReference type="SUPFAM" id="SSF54523">
    <property type="entry name" value="Pili subunits"/>
    <property type="match status" value="1"/>
</dbReference>
<dbReference type="GO" id="GO:0005886">
    <property type="term" value="C:plasma membrane"/>
    <property type="evidence" value="ECO:0007669"/>
    <property type="project" value="UniProtKB-SubCell"/>
</dbReference>
<dbReference type="InterPro" id="IPR045584">
    <property type="entry name" value="Pilin-like"/>
</dbReference>
<evidence type="ECO:0000259" key="11">
    <source>
        <dbReference type="Pfam" id="PF12019"/>
    </source>
</evidence>
<comment type="similarity">
    <text evidence="9">Belongs to the GSP H family.</text>
</comment>
<evidence type="ECO:0000256" key="2">
    <source>
        <dbReference type="ARBA" id="ARBA00021549"/>
    </source>
</evidence>
<evidence type="ECO:0000256" key="8">
    <source>
        <dbReference type="ARBA" id="ARBA00023136"/>
    </source>
</evidence>
<dbReference type="InterPro" id="IPR022346">
    <property type="entry name" value="T2SS_GspH"/>
</dbReference>
<evidence type="ECO:0000256" key="7">
    <source>
        <dbReference type="ARBA" id="ARBA00022989"/>
    </source>
</evidence>
<evidence type="ECO:0000256" key="5">
    <source>
        <dbReference type="ARBA" id="ARBA00022519"/>
    </source>
</evidence>
<comment type="subcellular location">
    <subcellularLocation>
        <location evidence="1">Cell inner membrane</location>
        <topology evidence="1">Single-pass membrane protein</topology>
    </subcellularLocation>
</comment>
<sequence length="141" mass="15105">MIELVVVLLVAVLGFAALGGSIGSGNKSTQLQALARDLASALRYAHGQALATQRQTSVAIDLRNNSYQISSRDKVYTFAEEVDVSLVIAEEEFGADQTGSIRFFGDGSSTGGRITLEWGNQLRRIDVNWITGEVRISDAAA</sequence>
<accession>A0A177MW75</accession>
<keyword evidence="7" id="KW-1133">Transmembrane helix</keyword>
<evidence type="ECO:0000256" key="10">
    <source>
        <dbReference type="ARBA" id="ARBA00030775"/>
    </source>
</evidence>
<evidence type="ECO:0000313" key="13">
    <source>
        <dbReference type="Proteomes" id="UP000077857"/>
    </source>
</evidence>